<comment type="caution">
    <text evidence="1">The sequence shown here is derived from an EMBL/GenBank/DDBJ whole genome shotgun (WGS) entry which is preliminary data.</text>
</comment>
<reference evidence="1" key="1">
    <citation type="submission" date="2022-04" db="EMBL/GenBank/DDBJ databases">
        <authorList>
            <person name="Criscuolo A."/>
        </authorList>
    </citation>
    <scope>NUCLEOTIDE SEQUENCE</scope>
    <source>
        <strain evidence="1">CIP111895</strain>
    </source>
</reference>
<protein>
    <recommendedName>
        <fullName evidence="3">DUF2877 domain-containing protein</fullName>
    </recommendedName>
</protein>
<accession>A0ABM9EKJ6</accession>
<evidence type="ECO:0000313" key="1">
    <source>
        <dbReference type="EMBL" id="CAH2713094.1"/>
    </source>
</evidence>
<gene>
    <name evidence="1" type="ORF">BACCIP111895_00227</name>
</gene>
<keyword evidence="2" id="KW-1185">Reference proteome</keyword>
<dbReference type="Proteomes" id="UP000838308">
    <property type="component" value="Unassembled WGS sequence"/>
</dbReference>
<dbReference type="EMBL" id="CALBWS010000001">
    <property type="protein sequence ID" value="CAH2713094.1"/>
    <property type="molecule type" value="Genomic_DNA"/>
</dbReference>
<dbReference type="RefSeq" id="WP_248733445.1">
    <property type="nucleotide sequence ID" value="NZ_CALBWS010000001.1"/>
</dbReference>
<sequence length="290" mass="32008">MSGDLGFIERINISSLTGFVHSTFRRTINIQCKENGELFTIASSQVDNGPNSLVINAASLDEFNIDVNEAVFVKNKMLFISNKLAIVIDKADKWESILPEYPSNTQNVIRNIKKMKEYIDNHGKAGGMKKKLSSQSPYETELSRLLEERTILLEKELLNNRLAHALQHAVSLIGLGPGLTPSGDDFLVGLFTTINLRNSPLYSQQSFCEEVVQRAKPLTNEISYMALKKASIGKVRESIIHLVHSILYGKESDLYLSLNKVLNIGSSSGTDIALGLICGLEANLRVGGQL</sequence>
<evidence type="ECO:0000313" key="2">
    <source>
        <dbReference type="Proteomes" id="UP000838308"/>
    </source>
</evidence>
<proteinExistence type="predicted"/>
<dbReference type="InterPro" id="IPR021530">
    <property type="entry name" value="AllH-like"/>
</dbReference>
<evidence type="ECO:0008006" key="3">
    <source>
        <dbReference type="Google" id="ProtNLM"/>
    </source>
</evidence>
<name>A0ABM9EKJ6_9BACI</name>
<dbReference type="Pfam" id="PF11392">
    <property type="entry name" value="AllH"/>
    <property type="match status" value="1"/>
</dbReference>
<organism evidence="1 2">
    <name type="scientific">Neobacillus rhizosphaerae</name>
    <dbReference type="NCBI Taxonomy" id="2880965"/>
    <lineage>
        <taxon>Bacteria</taxon>
        <taxon>Bacillati</taxon>
        <taxon>Bacillota</taxon>
        <taxon>Bacilli</taxon>
        <taxon>Bacillales</taxon>
        <taxon>Bacillaceae</taxon>
        <taxon>Neobacillus</taxon>
    </lineage>
</organism>